<feature type="binding site" evidence="7">
    <location>
        <position position="104"/>
    </location>
    <ligand>
        <name>Zn(2+)</name>
        <dbReference type="ChEBI" id="CHEBI:29105"/>
        <note>ligand shared between dimeric partners</note>
    </ligand>
</feature>
<dbReference type="Pfam" id="PF01502">
    <property type="entry name" value="PRA-CH"/>
    <property type="match status" value="1"/>
</dbReference>
<comment type="similarity">
    <text evidence="7">Belongs to the PRA-CH family.</text>
</comment>
<evidence type="ECO:0000256" key="1">
    <source>
        <dbReference type="ARBA" id="ARBA00000024"/>
    </source>
</evidence>
<evidence type="ECO:0000259" key="8">
    <source>
        <dbReference type="Pfam" id="PF01502"/>
    </source>
</evidence>
<dbReference type="HAMAP" id="MF_01021">
    <property type="entry name" value="HisI"/>
    <property type="match status" value="1"/>
</dbReference>
<comment type="subcellular location">
    <subcellularLocation>
        <location evidence="7">Cytoplasm</location>
    </subcellularLocation>
</comment>
<dbReference type="PANTHER" id="PTHR42945">
    <property type="entry name" value="HISTIDINE BIOSYNTHESIS BIFUNCTIONAL PROTEIN"/>
    <property type="match status" value="1"/>
</dbReference>
<evidence type="ECO:0000256" key="6">
    <source>
        <dbReference type="ARBA" id="ARBA00023102"/>
    </source>
</evidence>
<proteinExistence type="inferred from homology"/>
<feature type="binding site" evidence="7">
    <location>
        <position position="97"/>
    </location>
    <ligand>
        <name>Zn(2+)</name>
        <dbReference type="ChEBI" id="CHEBI:29105"/>
        <note>ligand shared between dimeric partners</note>
    </ligand>
</feature>
<dbReference type="SUPFAM" id="SSF141734">
    <property type="entry name" value="HisI-like"/>
    <property type="match status" value="1"/>
</dbReference>
<dbReference type="InterPro" id="IPR002496">
    <property type="entry name" value="PRib_AMP_CycHydrolase_dom"/>
</dbReference>
<comment type="cofactor">
    <cofactor evidence="7">
        <name>Zn(2+)</name>
        <dbReference type="ChEBI" id="CHEBI:29105"/>
    </cofactor>
    <text evidence="7">Binds 1 zinc ion per subunit.</text>
</comment>
<comment type="function">
    <text evidence="7">Catalyzes the hydrolysis of the adenine ring of phosphoribosyl-AMP.</text>
</comment>
<sequence length="129" mass="14174">MDLQPLLDAAKFDDDGLVAAIAQDDATGDVLMLAYMNRDTLRQTLETGVMTYWSRSRQKVWVKGETSGNTQAVKSAYVDCDGDALLFRVEQAGGAACHTGHRSCFYRRVEDGALEETDAPVFDADAVYK</sequence>
<keyword evidence="7" id="KW-0479">Metal-binding</keyword>
<feature type="binding site" evidence="7">
    <location>
        <position position="83"/>
    </location>
    <ligand>
        <name>Mg(2+)</name>
        <dbReference type="ChEBI" id="CHEBI:18420"/>
    </ligand>
</feature>
<comment type="catalytic activity">
    <reaction evidence="1 7">
        <text>1-(5-phospho-beta-D-ribosyl)-5'-AMP + H2O = 1-(5-phospho-beta-D-ribosyl)-5-[(5-phospho-beta-D-ribosylamino)methylideneamino]imidazole-4-carboxamide</text>
        <dbReference type="Rhea" id="RHEA:20049"/>
        <dbReference type="ChEBI" id="CHEBI:15377"/>
        <dbReference type="ChEBI" id="CHEBI:58435"/>
        <dbReference type="ChEBI" id="CHEBI:59457"/>
        <dbReference type="EC" id="3.5.4.19"/>
    </reaction>
</comment>
<dbReference type="InterPro" id="IPR038019">
    <property type="entry name" value="PRib_AMP_CycHydrolase_sf"/>
</dbReference>
<comment type="cofactor">
    <cofactor evidence="7">
        <name>Mg(2+)</name>
        <dbReference type="ChEBI" id="CHEBI:18420"/>
    </cofactor>
    <text evidence="7">Binds 1 Mg(2+) ion per subunit.</text>
</comment>
<protein>
    <recommendedName>
        <fullName evidence="7">Phosphoribosyl-AMP cyclohydrolase</fullName>
        <shortName evidence="7">PRA-CH</shortName>
        <ecNumber evidence="7">3.5.4.19</ecNumber>
    </recommendedName>
</protein>
<keyword evidence="7" id="KW-0460">Magnesium</keyword>
<dbReference type="RefSeq" id="WP_311662300.1">
    <property type="nucleotide sequence ID" value="NZ_JAVRHT010000006.1"/>
</dbReference>
<reference evidence="9 10" key="1">
    <citation type="submission" date="2023-09" db="EMBL/GenBank/DDBJ databases">
        <authorList>
            <person name="Rey-Velasco X."/>
        </authorList>
    </citation>
    <scope>NUCLEOTIDE SEQUENCE [LARGE SCALE GENOMIC DNA]</scope>
    <source>
        <strain evidence="9 10">F394</strain>
    </source>
</reference>
<feature type="binding site" evidence="7">
    <location>
        <position position="80"/>
    </location>
    <ligand>
        <name>Zn(2+)</name>
        <dbReference type="ChEBI" id="CHEBI:29105"/>
        <note>ligand shared between dimeric partners</note>
    </ligand>
</feature>
<dbReference type="EMBL" id="JAVRHT010000006">
    <property type="protein sequence ID" value="MDT0630963.1"/>
    <property type="molecule type" value="Genomic_DNA"/>
</dbReference>
<feature type="domain" description="Phosphoribosyl-AMP cyclohydrolase" evidence="8">
    <location>
        <begin position="32"/>
        <end position="106"/>
    </location>
</feature>
<dbReference type="Gene3D" id="4.10.80.70">
    <property type="match status" value="1"/>
</dbReference>
<evidence type="ECO:0000313" key="10">
    <source>
        <dbReference type="Proteomes" id="UP001267426"/>
    </source>
</evidence>
<comment type="pathway">
    <text evidence="2 7">Amino-acid biosynthesis; L-histidine biosynthesis; L-histidine from 5-phospho-alpha-D-ribose 1-diphosphate: step 3/9.</text>
</comment>
<evidence type="ECO:0000313" key="9">
    <source>
        <dbReference type="EMBL" id="MDT0630963.1"/>
    </source>
</evidence>
<dbReference type="Gene3D" id="3.10.20.810">
    <property type="entry name" value="Phosphoribosyl-AMP cyclohydrolase"/>
    <property type="match status" value="1"/>
</dbReference>
<feature type="binding site" evidence="7">
    <location>
        <position position="81"/>
    </location>
    <ligand>
        <name>Mg(2+)</name>
        <dbReference type="ChEBI" id="CHEBI:18420"/>
    </ligand>
</feature>
<comment type="subunit">
    <text evidence="7">Homodimer.</text>
</comment>
<feature type="binding site" evidence="7">
    <location>
        <position position="79"/>
    </location>
    <ligand>
        <name>Mg(2+)</name>
        <dbReference type="ChEBI" id="CHEBI:18420"/>
    </ligand>
</feature>
<keyword evidence="5 7" id="KW-0378">Hydrolase</keyword>
<dbReference type="Proteomes" id="UP001267426">
    <property type="component" value="Unassembled WGS sequence"/>
</dbReference>
<evidence type="ECO:0000256" key="2">
    <source>
        <dbReference type="ARBA" id="ARBA00005169"/>
    </source>
</evidence>
<dbReference type="InterPro" id="IPR026660">
    <property type="entry name" value="PRA-CH"/>
</dbReference>
<name>A0ABU3BNX5_9BACT</name>
<comment type="caution">
    <text evidence="9">The sequence shown here is derived from an EMBL/GenBank/DDBJ whole genome shotgun (WGS) entry which is preliminary data.</text>
</comment>
<dbReference type="PANTHER" id="PTHR42945:SF1">
    <property type="entry name" value="HISTIDINE BIOSYNTHESIS BIFUNCTIONAL PROTEIN HIS7"/>
    <property type="match status" value="1"/>
</dbReference>
<evidence type="ECO:0000256" key="3">
    <source>
        <dbReference type="ARBA" id="ARBA00022490"/>
    </source>
</evidence>
<dbReference type="GO" id="GO:0004635">
    <property type="term" value="F:phosphoribosyl-AMP cyclohydrolase activity"/>
    <property type="evidence" value="ECO:0007669"/>
    <property type="project" value="UniProtKB-EC"/>
</dbReference>
<keyword evidence="6 7" id="KW-0368">Histidine biosynthesis</keyword>
<keyword evidence="3 7" id="KW-0963">Cytoplasm</keyword>
<gene>
    <name evidence="7 9" type="primary">hisI</name>
    <name evidence="9" type="ORF">RM540_04305</name>
</gene>
<keyword evidence="7" id="KW-0862">Zinc</keyword>
<evidence type="ECO:0000256" key="7">
    <source>
        <dbReference type="HAMAP-Rule" id="MF_01021"/>
    </source>
</evidence>
<accession>A0ABU3BNX5</accession>
<evidence type="ECO:0000256" key="5">
    <source>
        <dbReference type="ARBA" id="ARBA00022801"/>
    </source>
</evidence>
<evidence type="ECO:0000256" key="4">
    <source>
        <dbReference type="ARBA" id="ARBA00022605"/>
    </source>
</evidence>
<dbReference type="EC" id="3.5.4.19" evidence="7"/>
<keyword evidence="4 7" id="KW-0028">Amino-acid biosynthesis</keyword>
<keyword evidence="10" id="KW-1185">Reference proteome</keyword>
<organism evidence="9 10">
    <name type="scientific">Rubrivirga litoralis</name>
    <dbReference type="NCBI Taxonomy" id="3075598"/>
    <lineage>
        <taxon>Bacteria</taxon>
        <taxon>Pseudomonadati</taxon>
        <taxon>Rhodothermota</taxon>
        <taxon>Rhodothermia</taxon>
        <taxon>Rhodothermales</taxon>
        <taxon>Rubricoccaceae</taxon>
        <taxon>Rubrivirga</taxon>
    </lineage>
</organism>
<dbReference type="NCBIfam" id="NF000768">
    <property type="entry name" value="PRK00051.1"/>
    <property type="match status" value="1"/>
</dbReference>